<evidence type="ECO:0000256" key="4">
    <source>
        <dbReference type="ARBA" id="ARBA00023136"/>
    </source>
</evidence>
<evidence type="ECO:0000313" key="7">
    <source>
        <dbReference type="Proteomes" id="UP001589693"/>
    </source>
</evidence>
<evidence type="ECO:0000256" key="1">
    <source>
        <dbReference type="ARBA" id="ARBA00004141"/>
    </source>
</evidence>
<dbReference type="InterPro" id="IPR047662">
    <property type="entry name" value="SemiSWEET"/>
</dbReference>
<evidence type="ECO:0000256" key="3">
    <source>
        <dbReference type="ARBA" id="ARBA00022989"/>
    </source>
</evidence>
<keyword evidence="3 5" id="KW-1133">Transmembrane helix</keyword>
<sequence>MTTIGFLAGVLTTACWVPQLLRSWRTRSTADFSWLYLVVITVGVAFWAVYGVWRQDVAVIAANVATLCFLLFLIGLKLSERRREVAR</sequence>
<name>A0ABV5ZPF1_9PSEU</name>
<feature type="transmembrane region" description="Helical" evidence="5">
    <location>
        <begin position="6"/>
        <end position="22"/>
    </location>
</feature>
<keyword evidence="7" id="KW-1185">Reference proteome</keyword>
<dbReference type="Pfam" id="PF04193">
    <property type="entry name" value="PQ-loop"/>
    <property type="match status" value="1"/>
</dbReference>
<feature type="transmembrane region" description="Helical" evidence="5">
    <location>
        <begin position="34"/>
        <end position="53"/>
    </location>
</feature>
<keyword evidence="6" id="KW-0813">Transport</keyword>
<feature type="transmembrane region" description="Helical" evidence="5">
    <location>
        <begin position="59"/>
        <end position="78"/>
    </location>
</feature>
<keyword evidence="6" id="KW-0762">Sugar transport</keyword>
<dbReference type="InterPro" id="IPR006603">
    <property type="entry name" value="PQ-loop_rpt"/>
</dbReference>
<dbReference type="Gene3D" id="1.20.1280.290">
    <property type="match status" value="1"/>
</dbReference>
<dbReference type="EMBL" id="JBHLZU010000002">
    <property type="protein sequence ID" value="MFB9902762.1"/>
    <property type="molecule type" value="Genomic_DNA"/>
</dbReference>
<dbReference type="Proteomes" id="UP001589693">
    <property type="component" value="Unassembled WGS sequence"/>
</dbReference>
<proteinExistence type="predicted"/>
<accession>A0ABV5ZPF1</accession>
<evidence type="ECO:0000256" key="2">
    <source>
        <dbReference type="ARBA" id="ARBA00022692"/>
    </source>
</evidence>
<evidence type="ECO:0000313" key="6">
    <source>
        <dbReference type="EMBL" id="MFB9902762.1"/>
    </source>
</evidence>
<keyword evidence="4 5" id="KW-0472">Membrane</keyword>
<dbReference type="RefSeq" id="WP_377849849.1">
    <property type="nucleotide sequence ID" value="NZ_JBHLZU010000002.1"/>
</dbReference>
<keyword evidence="2 5" id="KW-0812">Transmembrane</keyword>
<organism evidence="6 7">
    <name type="scientific">Allokutzneria oryzae</name>
    <dbReference type="NCBI Taxonomy" id="1378989"/>
    <lineage>
        <taxon>Bacteria</taxon>
        <taxon>Bacillati</taxon>
        <taxon>Actinomycetota</taxon>
        <taxon>Actinomycetes</taxon>
        <taxon>Pseudonocardiales</taxon>
        <taxon>Pseudonocardiaceae</taxon>
        <taxon>Allokutzneria</taxon>
    </lineage>
</organism>
<gene>
    <name evidence="6" type="ORF">ACFFQA_02300</name>
</gene>
<comment type="subcellular location">
    <subcellularLocation>
        <location evidence="1">Membrane</location>
        <topology evidence="1">Multi-pass membrane protein</topology>
    </subcellularLocation>
</comment>
<reference evidence="6 7" key="1">
    <citation type="submission" date="2024-09" db="EMBL/GenBank/DDBJ databases">
        <authorList>
            <person name="Sun Q."/>
            <person name="Mori K."/>
        </authorList>
    </citation>
    <scope>NUCLEOTIDE SEQUENCE [LARGE SCALE GENOMIC DNA]</scope>
    <source>
        <strain evidence="6 7">TBRC 7907</strain>
    </source>
</reference>
<comment type="caution">
    <text evidence="6">The sequence shown here is derived from an EMBL/GenBank/DDBJ whole genome shotgun (WGS) entry which is preliminary data.</text>
</comment>
<evidence type="ECO:0000256" key="5">
    <source>
        <dbReference type="SAM" id="Phobius"/>
    </source>
</evidence>
<dbReference type="NCBIfam" id="NF037968">
    <property type="entry name" value="SemiSWEET_2"/>
    <property type="match status" value="1"/>
</dbReference>
<protein>
    <submittedName>
        <fullName evidence="6">SemiSWEET family sugar transporter</fullName>
    </submittedName>
</protein>